<dbReference type="PANTHER" id="PTHR11802:SF453">
    <property type="entry name" value="S1, PUTATIVE-RELATED"/>
    <property type="match status" value="1"/>
</dbReference>
<keyword evidence="5" id="KW-0325">Glycoprotein</keyword>
<keyword evidence="4" id="KW-0378">Hydrolase</keyword>
<dbReference type="KEGG" id="ela:UCREL1_9862"/>
<sequence length="491" mass="54352">MNSINVGRIVASSAGKDQQEETMRLNIVLGLSALVPLASSAATASKIGVNRRYVEERDGVLHNVFEDSATGVKTSFVNNSGICETTPGVNHYSGYISTSPSDNMWFWLFEARENPEQAPLVLYFGGGPGCSSLLGAFVNNGPCRFDNINQTEPSLNPYSFNAYANLLYVDQPLPTGFSYGNGTQPRSTKEAAVVVYDFLQAFYDQFPEYQERDVGIFTSSYGGHFGPEFTRFILEKNEEAAGHEIKVTALGLDNAWMAPIIQDRANLEYAHKNNYRQLINDTAYESLVQGWEANQKPLIDECAATDADQACHDAWISYNNAGIEIFQNFPDDFKTFDIRPGAQSVPSPEEYLQREDVRKAIGAETTYDECAWPQGFIDSGDDARSFLDELSTVVSAGVKVLIWTGDADYVCNWFGTSQVAHEIDWQGRDAFAGKELESYAVGGEEKASFKTQDNLTLMRVFGAGHQMTWYHPDLALQVFKQFMGPDGLSST</sequence>
<evidence type="ECO:0000256" key="3">
    <source>
        <dbReference type="ARBA" id="ARBA00022670"/>
    </source>
</evidence>
<dbReference type="InterPro" id="IPR001563">
    <property type="entry name" value="Peptidase_S10"/>
</dbReference>
<name>M7SGC1_EUTLA</name>
<dbReference type="Proteomes" id="UP000012174">
    <property type="component" value="Unassembled WGS sequence"/>
</dbReference>
<evidence type="ECO:0000256" key="5">
    <source>
        <dbReference type="ARBA" id="ARBA00023180"/>
    </source>
</evidence>
<accession>M7SGC1</accession>
<comment type="similarity">
    <text evidence="1">Belongs to the peptidase S10 family.</text>
</comment>
<dbReference type="EMBL" id="KB707259">
    <property type="protein sequence ID" value="EMR63187.1"/>
    <property type="molecule type" value="Genomic_DNA"/>
</dbReference>
<proteinExistence type="inferred from homology"/>
<dbReference type="InterPro" id="IPR029058">
    <property type="entry name" value="AB_hydrolase_fold"/>
</dbReference>
<dbReference type="HOGENOM" id="CLU_008523_10_3_1"/>
<protein>
    <submittedName>
        <fullName evidence="6">Putative carboxypeptidase s1 protein</fullName>
    </submittedName>
</protein>
<reference evidence="7" key="1">
    <citation type="journal article" date="2013" name="Genome Announc.">
        <title>Draft genome sequence of the grapevine dieback fungus Eutypa lata UCR-EL1.</title>
        <authorList>
            <person name="Blanco-Ulate B."/>
            <person name="Rolshausen P.E."/>
            <person name="Cantu D."/>
        </authorList>
    </citation>
    <scope>NUCLEOTIDE SEQUENCE [LARGE SCALE GENOMIC DNA]</scope>
    <source>
        <strain evidence="7">UCR-EL1</strain>
    </source>
</reference>
<dbReference type="Gene3D" id="1.10.287.410">
    <property type="match status" value="1"/>
</dbReference>
<dbReference type="eggNOG" id="KOG1282">
    <property type="taxonomic scope" value="Eukaryota"/>
</dbReference>
<dbReference type="GO" id="GO:0006508">
    <property type="term" value="P:proteolysis"/>
    <property type="evidence" value="ECO:0007669"/>
    <property type="project" value="UniProtKB-KW"/>
</dbReference>
<evidence type="ECO:0000256" key="2">
    <source>
        <dbReference type="ARBA" id="ARBA00022645"/>
    </source>
</evidence>
<dbReference type="GO" id="GO:0000324">
    <property type="term" value="C:fungal-type vacuole"/>
    <property type="evidence" value="ECO:0007669"/>
    <property type="project" value="TreeGrafter"/>
</dbReference>
<dbReference type="Gene3D" id="3.40.50.1820">
    <property type="entry name" value="alpha/beta hydrolase"/>
    <property type="match status" value="1"/>
</dbReference>
<dbReference type="SUPFAM" id="SSF53474">
    <property type="entry name" value="alpha/beta-Hydrolases"/>
    <property type="match status" value="1"/>
</dbReference>
<organism evidence="6 7">
    <name type="scientific">Eutypa lata (strain UCR-EL1)</name>
    <name type="common">Grapevine dieback disease fungus</name>
    <name type="synonym">Eutypa armeniacae</name>
    <dbReference type="NCBI Taxonomy" id="1287681"/>
    <lineage>
        <taxon>Eukaryota</taxon>
        <taxon>Fungi</taxon>
        <taxon>Dikarya</taxon>
        <taxon>Ascomycota</taxon>
        <taxon>Pezizomycotina</taxon>
        <taxon>Sordariomycetes</taxon>
        <taxon>Xylariomycetidae</taxon>
        <taxon>Xylariales</taxon>
        <taxon>Diatrypaceae</taxon>
        <taxon>Eutypa</taxon>
    </lineage>
</organism>
<dbReference type="AlphaFoldDB" id="M7SGC1"/>
<evidence type="ECO:0000313" key="7">
    <source>
        <dbReference type="Proteomes" id="UP000012174"/>
    </source>
</evidence>
<keyword evidence="2 6" id="KW-0121">Carboxypeptidase</keyword>
<evidence type="ECO:0000256" key="1">
    <source>
        <dbReference type="ARBA" id="ARBA00009431"/>
    </source>
</evidence>
<dbReference type="OrthoDB" id="443318at2759"/>
<evidence type="ECO:0000313" key="6">
    <source>
        <dbReference type="EMBL" id="EMR63187.1"/>
    </source>
</evidence>
<dbReference type="PANTHER" id="PTHR11802">
    <property type="entry name" value="SERINE PROTEASE FAMILY S10 SERINE CARBOXYPEPTIDASE"/>
    <property type="match status" value="1"/>
</dbReference>
<dbReference type="OMA" id="MNYTWTT"/>
<dbReference type="Pfam" id="PF00450">
    <property type="entry name" value="Peptidase_S10"/>
    <property type="match status" value="1"/>
</dbReference>
<keyword evidence="3" id="KW-0645">Protease</keyword>
<keyword evidence="7" id="KW-1185">Reference proteome</keyword>
<dbReference type="PRINTS" id="PR00724">
    <property type="entry name" value="CRBOXYPTASEC"/>
</dbReference>
<gene>
    <name evidence="6" type="ORF">UCREL1_9862</name>
</gene>
<evidence type="ECO:0000256" key="4">
    <source>
        <dbReference type="ARBA" id="ARBA00022801"/>
    </source>
</evidence>
<dbReference type="GO" id="GO:0004185">
    <property type="term" value="F:serine-type carboxypeptidase activity"/>
    <property type="evidence" value="ECO:0007669"/>
    <property type="project" value="InterPro"/>
</dbReference>